<proteinExistence type="predicted"/>
<dbReference type="AlphaFoldDB" id="Q2IN51"/>
<feature type="region of interest" description="Disordered" evidence="1">
    <location>
        <begin position="1"/>
        <end position="28"/>
    </location>
</feature>
<organism evidence="2 3">
    <name type="scientific">Anaeromyxobacter dehalogenans (strain 2CP-C)</name>
    <dbReference type="NCBI Taxonomy" id="290397"/>
    <lineage>
        <taxon>Bacteria</taxon>
        <taxon>Pseudomonadati</taxon>
        <taxon>Myxococcota</taxon>
        <taxon>Myxococcia</taxon>
        <taxon>Myxococcales</taxon>
        <taxon>Cystobacterineae</taxon>
        <taxon>Anaeromyxobacteraceae</taxon>
        <taxon>Anaeromyxobacter</taxon>
    </lineage>
</organism>
<accession>Q2IN51</accession>
<evidence type="ECO:0000313" key="2">
    <source>
        <dbReference type="EMBL" id="ABC80234.1"/>
    </source>
</evidence>
<dbReference type="KEGG" id="ade:Adeh_0458"/>
<protein>
    <submittedName>
        <fullName evidence="2">Uncharacterized protein</fullName>
    </submittedName>
</protein>
<reference evidence="2 3" key="1">
    <citation type="submission" date="2006-01" db="EMBL/GenBank/DDBJ databases">
        <title>Complete sequence of Anaeromyxobacter dehalogenans 2CP-C.</title>
        <authorList>
            <consortium name="US DOE Joint Genome Institute"/>
            <person name="Copeland A."/>
            <person name="Lucas S."/>
            <person name="Lapidus A."/>
            <person name="Barry K."/>
            <person name="Detter J.C."/>
            <person name="Glavina T."/>
            <person name="Hammon N."/>
            <person name="Israni S."/>
            <person name="Pitluck S."/>
            <person name="Brettin T."/>
            <person name="Bruce D."/>
            <person name="Han C."/>
            <person name="Tapia R."/>
            <person name="Gilna P."/>
            <person name="Kiss H."/>
            <person name="Schmutz J."/>
            <person name="Larimer F."/>
            <person name="Land M."/>
            <person name="Kyrpides N."/>
            <person name="Anderson I."/>
            <person name="Sanford R.A."/>
            <person name="Ritalahti K.M."/>
            <person name="Thomas H.S."/>
            <person name="Kirby J.R."/>
            <person name="Zhulin I.B."/>
            <person name="Loeffler F.E."/>
            <person name="Richardson P."/>
        </authorList>
    </citation>
    <scope>NUCLEOTIDE SEQUENCE [LARGE SCALE GENOMIC DNA]</scope>
    <source>
        <strain evidence="2 3">2CP-C</strain>
    </source>
</reference>
<evidence type="ECO:0000313" key="3">
    <source>
        <dbReference type="Proteomes" id="UP000001935"/>
    </source>
</evidence>
<sequence length="214" mass="22655">MACYADSGTVSRQGRSHPSPLVTNNSSAGERQTMRFDLDVQWCPAGLAPGASPRGARFQVTAPSDAHVSEFLASLVVAVATSQPIACVAENAFVRTTGVARRLASHAIAVAGDGFVVAEGSVSALAMLLDTWQAEAVWMAFGGEERIDVLEAAVRGPRWWALDRAHGPLDTAGAQLGCVMRVALSHASLEAFADVHTVLRFLDYARGRIEVPAR</sequence>
<dbReference type="Proteomes" id="UP000001935">
    <property type="component" value="Chromosome"/>
</dbReference>
<gene>
    <name evidence="2" type="ordered locus">Adeh_0458</name>
</gene>
<dbReference type="HOGENOM" id="CLU_1286534_0_0_7"/>
<dbReference type="EMBL" id="CP000251">
    <property type="protein sequence ID" value="ABC80234.1"/>
    <property type="molecule type" value="Genomic_DNA"/>
</dbReference>
<evidence type="ECO:0000256" key="1">
    <source>
        <dbReference type="SAM" id="MobiDB-lite"/>
    </source>
</evidence>
<name>Q2IN51_ANADE</name>